<name>A0A1H0PJV7_9PSEU</name>
<dbReference type="AlphaFoldDB" id="A0A1H0PJV7"/>
<organism evidence="1 2">
    <name type="scientific">Lentzea jiangxiensis</name>
    <dbReference type="NCBI Taxonomy" id="641025"/>
    <lineage>
        <taxon>Bacteria</taxon>
        <taxon>Bacillati</taxon>
        <taxon>Actinomycetota</taxon>
        <taxon>Actinomycetes</taxon>
        <taxon>Pseudonocardiales</taxon>
        <taxon>Pseudonocardiaceae</taxon>
        <taxon>Lentzea</taxon>
    </lineage>
</organism>
<proteinExistence type="predicted"/>
<dbReference type="RefSeq" id="WP_090097858.1">
    <property type="nucleotide sequence ID" value="NZ_FNIX01000005.1"/>
</dbReference>
<gene>
    <name evidence="1" type="ORF">SAMN05421507_10577</name>
</gene>
<evidence type="ECO:0000313" key="2">
    <source>
        <dbReference type="Proteomes" id="UP000199691"/>
    </source>
</evidence>
<keyword evidence="2" id="KW-1185">Reference proteome</keyword>
<reference evidence="2" key="1">
    <citation type="submission" date="2016-10" db="EMBL/GenBank/DDBJ databases">
        <authorList>
            <person name="Varghese N."/>
            <person name="Submissions S."/>
        </authorList>
    </citation>
    <scope>NUCLEOTIDE SEQUENCE [LARGE SCALE GENOMIC DNA]</scope>
    <source>
        <strain evidence="2">CGMCC 4.6609</strain>
    </source>
</reference>
<dbReference type="EMBL" id="FNIX01000005">
    <property type="protein sequence ID" value="SDP04928.1"/>
    <property type="molecule type" value="Genomic_DNA"/>
</dbReference>
<accession>A0A1H0PJV7</accession>
<protein>
    <submittedName>
        <fullName evidence="1">Uncharacterized protein</fullName>
    </submittedName>
</protein>
<sequence>MACRGSEELVPAAGTRAAALIGALIDVVTLVPPTTTAPYIVSEARVLSRNRFHSGRTADATKQV</sequence>
<evidence type="ECO:0000313" key="1">
    <source>
        <dbReference type="EMBL" id="SDP04928.1"/>
    </source>
</evidence>
<dbReference type="STRING" id="641025.SAMN05421507_10577"/>
<dbReference type="Proteomes" id="UP000199691">
    <property type="component" value="Unassembled WGS sequence"/>
</dbReference>